<dbReference type="InterPro" id="IPR050377">
    <property type="entry name" value="Radical_SAM_PqqE_MftC-like"/>
</dbReference>
<feature type="domain" description="4Fe4S-binding SPASM" evidence="1">
    <location>
        <begin position="142"/>
        <end position="199"/>
    </location>
</feature>
<dbReference type="InterPro" id="IPR023885">
    <property type="entry name" value="4Fe4S-binding_SPASM_dom"/>
</dbReference>
<accession>X1T9Z8</accession>
<dbReference type="Gene3D" id="3.20.20.70">
    <property type="entry name" value="Aldolase class I"/>
    <property type="match status" value="1"/>
</dbReference>
<protein>
    <recommendedName>
        <fullName evidence="1">4Fe4S-binding SPASM domain-containing protein</fullName>
    </recommendedName>
</protein>
<feature type="non-terminal residue" evidence="2">
    <location>
        <position position="1"/>
    </location>
</feature>
<dbReference type="Pfam" id="PF13186">
    <property type="entry name" value="SPASM"/>
    <property type="match status" value="1"/>
</dbReference>
<evidence type="ECO:0000313" key="2">
    <source>
        <dbReference type="EMBL" id="GAJ02158.1"/>
    </source>
</evidence>
<dbReference type="CDD" id="cd21109">
    <property type="entry name" value="SPASM"/>
    <property type="match status" value="1"/>
</dbReference>
<gene>
    <name evidence="2" type="ORF">S12H4_30201</name>
</gene>
<dbReference type="InterPro" id="IPR013785">
    <property type="entry name" value="Aldolase_TIM"/>
</dbReference>
<sequence length="206" mass="24230">AVDGIRVLRAKSPKFRPMIRINCVITGYSFAHLEEVYELAKDLGIDILNLCHSMYVRTERMLHAQEKLSQNLPQAREKISWDTVDIDGGNIDYEKLTKTIERLKKKDEGVIVTVIPNLTDSDKLQRYYSFKGFVEKRTAKCAWKHTNIYPNGDVEMCDGLYPMGNLNDNDFLEIWNNENFREFRKRLKETKRFPICSACCRYYHYN</sequence>
<dbReference type="EMBL" id="BARW01017493">
    <property type="protein sequence ID" value="GAJ02158.1"/>
    <property type="molecule type" value="Genomic_DNA"/>
</dbReference>
<dbReference type="AlphaFoldDB" id="X1T9Z8"/>
<dbReference type="SUPFAM" id="SSF102114">
    <property type="entry name" value="Radical SAM enzymes"/>
    <property type="match status" value="1"/>
</dbReference>
<comment type="caution">
    <text evidence="2">The sequence shown here is derived from an EMBL/GenBank/DDBJ whole genome shotgun (WGS) entry which is preliminary data.</text>
</comment>
<reference evidence="2" key="1">
    <citation type="journal article" date="2014" name="Front. Microbiol.">
        <title>High frequency of phylogenetically diverse reductive dehalogenase-homologous genes in deep subseafloor sedimentary metagenomes.</title>
        <authorList>
            <person name="Kawai M."/>
            <person name="Futagami T."/>
            <person name="Toyoda A."/>
            <person name="Takaki Y."/>
            <person name="Nishi S."/>
            <person name="Hori S."/>
            <person name="Arai W."/>
            <person name="Tsubouchi T."/>
            <person name="Morono Y."/>
            <person name="Uchiyama I."/>
            <person name="Ito T."/>
            <person name="Fujiyama A."/>
            <person name="Inagaki F."/>
            <person name="Takami H."/>
        </authorList>
    </citation>
    <scope>NUCLEOTIDE SEQUENCE</scope>
    <source>
        <strain evidence="2">Expedition CK06-06</strain>
    </source>
</reference>
<dbReference type="PANTHER" id="PTHR11228">
    <property type="entry name" value="RADICAL SAM DOMAIN PROTEIN"/>
    <property type="match status" value="1"/>
</dbReference>
<proteinExistence type="predicted"/>
<organism evidence="2">
    <name type="scientific">marine sediment metagenome</name>
    <dbReference type="NCBI Taxonomy" id="412755"/>
    <lineage>
        <taxon>unclassified sequences</taxon>
        <taxon>metagenomes</taxon>
        <taxon>ecological metagenomes</taxon>
    </lineage>
</organism>
<evidence type="ECO:0000259" key="1">
    <source>
        <dbReference type="Pfam" id="PF13186"/>
    </source>
</evidence>
<dbReference type="PANTHER" id="PTHR11228:SF7">
    <property type="entry name" value="PQQA PEPTIDE CYCLASE"/>
    <property type="match status" value="1"/>
</dbReference>
<name>X1T9Z8_9ZZZZ</name>
<dbReference type="InterPro" id="IPR058240">
    <property type="entry name" value="rSAM_sf"/>
</dbReference>